<evidence type="ECO:0000313" key="2">
    <source>
        <dbReference type="EMBL" id="TGJ76436.1"/>
    </source>
</evidence>
<organism evidence="2 3">
    <name type="scientific">Xylaria hypoxylon</name>
    <dbReference type="NCBI Taxonomy" id="37992"/>
    <lineage>
        <taxon>Eukaryota</taxon>
        <taxon>Fungi</taxon>
        <taxon>Dikarya</taxon>
        <taxon>Ascomycota</taxon>
        <taxon>Pezizomycotina</taxon>
        <taxon>Sordariomycetes</taxon>
        <taxon>Xylariomycetidae</taxon>
        <taxon>Xylariales</taxon>
        <taxon>Xylariaceae</taxon>
        <taxon>Xylaria</taxon>
    </lineage>
</organism>
<dbReference type="OrthoDB" id="3485856at2759"/>
<dbReference type="STRING" id="37992.A0A4Z0YFD2"/>
<dbReference type="Proteomes" id="UP000297716">
    <property type="component" value="Unassembled WGS sequence"/>
</dbReference>
<proteinExistence type="predicted"/>
<evidence type="ECO:0000313" key="3">
    <source>
        <dbReference type="Proteomes" id="UP000297716"/>
    </source>
</evidence>
<keyword evidence="3" id="KW-1185">Reference proteome</keyword>
<comment type="caution">
    <text evidence="2">The sequence shown here is derived from an EMBL/GenBank/DDBJ whole genome shotgun (WGS) entry which is preliminary data.</text>
</comment>
<dbReference type="AlphaFoldDB" id="A0A4Z0YFD2"/>
<gene>
    <name evidence="2" type="ORF">E0Z10_g10870</name>
</gene>
<evidence type="ECO:0000256" key="1">
    <source>
        <dbReference type="SAM" id="MobiDB-lite"/>
    </source>
</evidence>
<dbReference type="EMBL" id="SKBN01000504">
    <property type="protein sequence ID" value="TGJ76436.1"/>
    <property type="molecule type" value="Genomic_DNA"/>
</dbReference>
<feature type="region of interest" description="Disordered" evidence="1">
    <location>
        <begin position="184"/>
        <end position="217"/>
    </location>
</feature>
<reference evidence="2 3" key="1">
    <citation type="submission" date="2019-03" db="EMBL/GenBank/DDBJ databases">
        <title>Draft genome sequence of Xylaria hypoxylon DSM 108379, a ubiquitous saprotrophic-parasitic fungi on hardwood.</title>
        <authorList>
            <person name="Buettner E."/>
            <person name="Leonhardt S."/>
            <person name="Gebauer A.M."/>
            <person name="Liers C."/>
            <person name="Hofrichter M."/>
            <person name="Kellner H."/>
        </authorList>
    </citation>
    <scope>NUCLEOTIDE SEQUENCE [LARGE SCALE GENOMIC DNA]</scope>
    <source>
        <strain evidence="2 3">DSM 108379</strain>
    </source>
</reference>
<accession>A0A4Z0YFD2</accession>
<sequence>MEFVSNKTLRGDCSFIYEEENYTHPTLIFEIAWSQSTDKLEERAIELIEEGNGQIRTVVGLDFFETWNIWDTIRDQIGNGLDPIRGPFTAFVWRVVVDRNGQQVFNANGRPRVQKSNYLFCDCDGTANLTERLQLSLRDFLPALVIKEERWGKVKDLDNVKLELDALTMLTYFDDALKKQKREDENSKPKIERIEQEIRKRRGERAAKRKADLEKEHKQWDISSFNEIGGHRLRKVQGRA</sequence>
<protein>
    <submittedName>
        <fullName evidence="2">Uncharacterized protein</fullName>
    </submittedName>
</protein>
<name>A0A4Z0YFD2_9PEZI</name>